<reference evidence="5" key="1">
    <citation type="submission" date="2022-02" db="EMBL/GenBank/DDBJ databases">
        <title>Paenibacillus sp. MBLB1832 Whole Genome Shotgun Sequencing.</title>
        <authorList>
            <person name="Hwang C.Y."/>
            <person name="Cho E.-S."/>
            <person name="Seo M.-J."/>
        </authorList>
    </citation>
    <scope>NUCLEOTIDE SEQUENCE</scope>
    <source>
        <strain evidence="5">MBLB1832</strain>
    </source>
</reference>
<accession>A0AA96RMH3</accession>
<dbReference type="Proteomes" id="UP001304650">
    <property type="component" value="Chromosome"/>
</dbReference>
<sequence>MSIQQLHDGVHMLPIGTVNVFVVKTVDGLVLIDTGNPGSAPRILEGIQAIGYKPYDLKTILLTHGHPDHAGGAAALKHAVPHVSIYISEQDAPIVEKGVPQRPLQPTPGVMNKLLFRLFIKETPIEAFPVDGYLKPNDTLAFAGGLRTIPAPAHSSGQLAFYLPTQGGVMFAADAAANIMGLGFSIGYENFAQAKQDLIALGREDFNVACFGHGKPILANASQKFRAKWS</sequence>
<dbReference type="PANTHER" id="PTHR42951:SF17">
    <property type="entry name" value="METALLO-BETA-LACTAMASE DOMAIN-CONTAINING PROTEIN"/>
    <property type="match status" value="1"/>
</dbReference>
<dbReference type="AlphaFoldDB" id="A0AA96RMH3"/>
<dbReference type="KEGG" id="proo:MJB10_24525"/>
<evidence type="ECO:0000259" key="4">
    <source>
        <dbReference type="SMART" id="SM00849"/>
    </source>
</evidence>
<comment type="catalytic activity">
    <reaction evidence="1">
        <text>3',5'-cyclic CMP + H2O = CMP + H(+)</text>
        <dbReference type="Rhea" id="RHEA:72675"/>
        <dbReference type="ChEBI" id="CHEBI:15377"/>
        <dbReference type="ChEBI" id="CHEBI:15378"/>
        <dbReference type="ChEBI" id="CHEBI:58003"/>
        <dbReference type="ChEBI" id="CHEBI:60377"/>
    </reaction>
    <physiologicalReaction direction="left-to-right" evidence="1">
        <dbReference type="Rhea" id="RHEA:72676"/>
    </physiologicalReaction>
</comment>
<keyword evidence="6" id="KW-1185">Reference proteome</keyword>
<comment type="catalytic activity">
    <reaction evidence="3">
        <text>3',5'-cyclic UMP + H2O = UMP + H(+)</text>
        <dbReference type="Rhea" id="RHEA:70575"/>
        <dbReference type="ChEBI" id="CHEBI:15377"/>
        <dbReference type="ChEBI" id="CHEBI:15378"/>
        <dbReference type="ChEBI" id="CHEBI:57865"/>
        <dbReference type="ChEBI" id="CHEBI:184387"/>
    </reaction>
    <physiologicalReaction direction="left-to-right" evidence="3">
        <dbReference type="Rhea" id="RHEA:70576"/>
    </physiologicalReaction>
</comment>
<dbReference type="RefSeq" id="WP_314799663.1">
    <property type="nucleotide sequence ID" value="NZ_CP130319.1"/>
</dbReference>
<dbReference type="SUPFAM" id="SSF56281">
    <property type="entry name" value="Metallo-hydrolase/oxidoreductase"/>
    <property type="match status" value="1"/>
</dbReference>
<dbReference type="InterPro" id="IPR050855">
    <property type="entry name" value="NDM-1-like"/>
</dbReference>
<dbReference type="CDD" id="cd07721">
    <property type="entry name" value="yflN-like_MBL-fold"/>
    <property type="match status" value="1"/>
</dbReference>
<evidence type="ECO:0000256" key="2">
    <source>
        <dbReference type="ARBA" id="ARBA00034301"/>
    </source>
</evidence>
<dbReference type="Pfam" id="PF00753">
    <property type="entry name" value="Lactamase_B"/>
    <property type="match status" value="1"/>
</dbReference>
<comment type="function">
    <text evidence="2">Counteracts the endogenous Pycsar antiviral defense system. Phosphodiesterase that enables metal-dependent hydrolysis of host cyclic nucleotide Pycsar defense signals such as cCMP and cUMP.</text>
</comment>
<evidence type="ECO:0000256" key="1">
    <source>
        <dbReference type="ARBA" id="ARBA00034221"/>
    </source>
</evidence>
<dbReference type="PANTHER" id="PTHR42951">
    <property type="entry name" value="METALLO-BETA-LACTAMASE DOMAIN-CONTAINING"/>
    <property type="match status" value="1"/>
</dbReference>
<gene>
    <name evidence="5" type="ORF">MJB10_24525</name>
</gene>
<evidence type="ECO:0000313" key="6">
    <source>
        <dbReference type="Proteomes" id="UP001304650"/>
    </source>
</evidence>
<dbReference type="InterPro" id="IPR001279">
    <property type="entry name" value="Metallo-B-lactamas"/>
</dbReference>
<evidence type="ECO:0000256" key="3">
    <source>
        <dbReference type="ARBA" id="ARBA00048505"/>
    </source>
</evidence>
<dbReference type="InterPro" id="IPR036866">
    <property type="entry name" value="RibonucZ/Hydroxyglut_hydro"/>
</dbReference>
<organism evidence="5 6">
    <name type="scientific">Paenibacillus roseopurpureus</name>
    <dbReference type="NCBI Taxonomy" id="2918901"/>
    <lineage>
        <taxon>Bacteria</taxon>
        <taxon>Bacillati</taxon>
        <taxon>Bacillota</taxon>
        <taxon>Bacilli</taxon>
        <taxon>Bacillales</taxon>
        <taxon>Paenibacillaceae</taxon>
        <taxon>Paenibacillus</taxon>
    </lineage>
</organism>
<dbReference type="EMBL" id="CP130319">
    <property type="protein sequence ID" value="WNR44212.1"/>
    <property type="molecule type" value="Genomic_DNA"/>
</dbReference>
<name>A0AA96RMH3_9BACL</name>
<dbReference type="SMART" id="SM00849">
    <property type="entry name" value="Lactamase_B"/>
    <property type="match status" value="1"/>
</dbReference>
<dbReference type="Gene3D" id="3.60.15.10">
    <property type="entry name" value="Ribonuclease Z/Hydroxyacylglutathione hydrolase-like"/>
    <property type="match status" value="1"/>
</dbReference>
<evidence type="ECO:0000313" key="5">
    <source>
        <dbReference type="EMBL" id="WNR44212.1"/>
    </source>
</evidence>
<feature type="domain" description="Metallo-beta-lactamase" evidence="4">
    <location>
        <begin position="17"/>
        <end position="213"/>
    </location>
</feature>
<protein>
    <submittedName>
        <fullName evidence="5">MBL fold metallo-hydrolase</fullName>
    </submittedName>
</protein>
<proteinExistence type="predicted"/>